<evidence type="ECO:0000313" key="4">
    <source>
        <dbReference type="Proteomes" id="UP000628017"/>
    </source>
</evidence>
<dbReference type="AlphaFoldDB" id="A0A916VPS7"/>
<dbReference type="PANTHER" id="PTHR44520:SF2">
    <property type="entry name" value="RESPONSE REGULATOR RCP1"/>
    <property type="match status" value="1"/>
</dbReference>
<evidence type="ECO:0000259" key="2">
    <source>
        <dbReference type="PROSITE" id="PS50110"/>
    </source>
</evidence>
<keyword evidence="4" id="KW-1185">Reference proteome</keyword>
<dbReference type="Proteomes" id="UP000628017">
    <property type="component" value="Unassembled WGS sequence"/>
</dbReference>
<proteinExistence type="predicted"/>
<dbReference type="SUPFAM" id="SSF52172">
    <property type="entry name" value="CheY-like"/>
    <property type="match status" value="1"/>
</dbReference>
<dbReference type="Pfam" id="PF00072">
    <property type="entry name" value="Response_reg"/>
    <property type="match status" value="1"/>
</dbReference>
<dbReference type="Gene3D" id="3.40.50.2300">
    <property type="match status" value="1"/>
</dbReference>
<dbReference type="GO" id="GO:0000160">
    <property type="term" value="P:phosphorelay signal transduction system"/>
    <property type="evidence" value="ECO:0007669"/>
    <property type="project" value="InterPro"/>
</dbReference>
<dbReference type="EMBL" id="BMKA01000002">
    <property type="protein sequence ID" value="GGA16140.1"/>
    <property type="molecule type" value="Genomic_DNA"/>
</dbReference>
<comment type="caution">
    <text evidence="3">The sequence shown here is derived from an EMBL/GenBank/DDBJ whole genome shotgun (WGS) entry which is preliminary data.</text>
</comment>
<gene>
    <name evidence="3" type="ORF">GCM10011498_15700</name>
</gene>
<name>A0A916VPS7_9RHOB</name>
<feature type="modified residue" description="4-aspartylphosphate" evidence="1">
    <location>
        <position position="73"/>
    </location>
</feature>
<reference evidence="3" key="2">
    <citation type="submission" date="2020-09" db="EMBL/GenBank/DDBJ databases">
        <authorList>
            <person name="Sun Q."/>
            <person name="Zhou Y."/>
        </authorList>
    </citation>
    <scope>NUCLEOTIDE SEQUENCE</scope>
    <source>
        <strain evidence="3">CGMCC 1.15880</strain>
    </source>
</reference>
<organism evidence="3 4">
    <name type="scientific">Neptunicoccus cionae</name>
    <dbReference type="NCBI Taxonomy" id="2035344"/>
    <lineage>
        <taxon>Bacteria</taxon>
        <taxon>Pseudomonadati</taxon>
        <taxon>Pseudomonadota</taxon>
        <taxon>Alphaproteobacteria</taxon>
        <taxon>Rhodobacterales</taxon>
        <taxon>Paracoccaceae</taxon>
        <taxon>Neptunicoccus</taxon>
    </lineage>
</organism>
<keyword evidence="1" id="KW-0597">Phosphoprotein</keyword>
<dbReference type="PROSITE" id="PS50110">
    <property type="entry name" value="RESPONSE_REGULATORY"/>
    <property type="match status" value="1"/>
</dbReference>
<sequence>MTYEVYKFIPNDENPAIRNLMVVDDNKVDQMIYRRIIKRSGLVGQVLQFLSAEEALIHLRRVDRASVDAILLDINMPRMDGFEFLAAATDELGDSFTRMLVVMLTTSLDPGDEARASQFSVVKEYLNKPLVQNHLLQIAEYLARNATKGTHTEG</sequence>
<evidence type="ECO:0000256" key="1">
    <source>
        <dbReference type="PROSITE-ProRule" id="PRU00169"/>
    </source>
</evidence>
<dbReference type="RefSeq" id="WP_229678470.1">
    <property type="nucleotide sequence ID" value="NZ_BMKA01000002.1"/>
</dbReference>
<evidence type="ECO:0000313" key="3">
    <source>
        <dbReference type="EMBL" id="GGA16140.1"/>
    </source>
</evidence>
<dbReference type="InterPro" id="IPR001789">
    <property type="entry name" value="Sig_transdc_resp-reg_receiver"/>
</dbReference>
<reference evidence="3" key="1">
    <citation type="journal article" date="2014" name="Int. J. Syst. Evol. Microbiol.">
        <title>Complete genome sequence of Corynebacterium casei LMG S-19264T (=DSM 44701T), isolated from a smear-ripened cheese.</title>
        <authorList>
            <consortium name="US DOE Joint Genome Institute (JGI-PGF)"/>
            <person name="Walter F."/>
            <person name="Albersmeier A."/>
            <person name="Kalinowski J."/>
            <person name="Ruckert C."/>
        </authorList>
    </citation>
    <scope>NUCLEOTIDE SEQUENCE</scope>
    <source>
        <strain evidence="3">CGMCC 1.15880</strain>
    </source>
</reference>
<dbReference type="InterPro" id="IPR011006">
    <property type="entry name" value="CheY-like_superfamily"/>
</dbReference>
<dbReference type="PANTHER" id="PTHR44520">
    <property type="entry name" value="RESPONSE REGULATOR RCP1-RELATED"/>
    <property type="match status" value="1"/>
</dbReference>
<dbReference type="SMART" id="SM00448">
    <property type="entry name" value="REC"/>
    <property type="match status" value="1"/>
</dbReference>
<protein>
    <submittedName>
        <fullName evidence="3">Response regulator</fullName>
    </submittedName>
</protein>
<accession>A0A916VPS7</accession>
<dbReference type="InterPro" id="IPR052893">
    <property type="entry name" value="TCS_response_regulator"/>
</dbReference>
<feature type="domain" description="Response regulatory" evidence="2">
    <location>
        <begin position="19"/>
        <end position="143"/>
    </location>
</feature>